<evidence type="ECO:0000313" key="2">
    <source>
        <dbReference type="EMBL" id="AIC17270.1"/>
    </source>
</evidence>
<accession>A0A060HQ73</accession>
<feature type="transmembrane region" description="Helical" evidence="1">
    <location>
        <begin position="70"/>
        <end position="88"/>
    </location>
</feature>
<dbReference type="KEGG" id="nvn:NVIE_029930"/>
<keyword evidence="1" id="KW-1133">Transmembrane helix</keyword>
<dbReference type="EMBL" id="CP007536">
    <property type="protein sequence ID" value="AIC17270.1"/>
    <property type="molecule type" value="Genomic_DNA"/>
</dbReference>
<reference evidence="2 3" key="1">
    <citation type="journal article" date="2014" name="Int. J. Syst. Evol. Microbiol.">
        <title>Nitrososphaera viennensis gen. nov., sp. nov., an aerobic and mesophilic, ammonia-oxidizing archaeon from soil and a member of the archaeal phylum Thaumarchaeota.</title>
        <authorList>
            <person name="Stieglmeier M."/>
            <person name="Klingl A."/>
            <person name="Alves R.J."/>
            <person name="Rittmann S.K."/>
            <person name="Melcher M."/>
            <person name="Leisch N."/>
            <person name="Schleper C."/>
        </authorList>
    </citation>
    <scope>NUCLEOTIDE SEQUENCE [LARGE SCALE GENOMIC DNA]</scope>
    <source>
        <strain evidence="2">EN76</strain>
    </source>
</reference>
<dbReference type="Proteomes" id="UP000027093">
    <property type="component" value="Chromosome"/>
</dbReference>
<dbReference type="GeneID" id="74948227"/>
<keyword evidence="3" id="KW-1185">Reference proteome</keyword>
<dbReference type="HOGENOM" id="CLU_2366318_0_0_2"/>
<protein>
    <submittedName>
        <fullName evidence="2">Uncharacterized protein</fullName>
    </submittedName>
</protein>
<evidence type="ECO:0000256" key="1">
    <source>
        <dbReference type="SAM" id="Phobius"/>
    </source>
</evidence>
<name>A0A060HQ73_9ARCH</name>
<dbReference type="AlphaFoldDB" id="A0A060HQ73"/>
<proteinExistence type="predicted"/>
<sequence length="95" mass="10080">MKKLLAFAGLALLLAAIPPAQSGVSNYAIYLEGKAQHEQEALACANTVCTGFGVDYFAIGQHLDLPMQHLFSGLMVGSVGAVFLGLNWRELLASE</sequence>
<dbReference type="RefSeq" id="WP_075055861.1">
    <property type="nucleotide sequence ID" value="NZ_CP007536.1"/>
</dbReference>
<evidence type="ECO:0000313" key="3">
    <source>
        <dbReference type="Proteomes" id="UP000027093"/>
    </source>
</evidence>
<gene>
    <name evidence="2" type="ORF">NVIE_029930</name>
</gene>
<keyword evidence="1" id="KW-0472">Membrane</keyword>
<keyword evidence="1" id="KW-0812">Transmembrane</keyword>
<organism evidence="2 3">
    <name type="scientific">Nitrososphaera viennensis EN76</name>
    <dbReference type="NCBI Taxonomy" id="926571"/>
    <lineage>
        <taxon>Archaea</taxon>
        <taxon>Nitrososphaerota</taxon>
        <taxon>Nitrososphaeria</taxon>
        <taxon>Nitrososphaerales</taxon>
        <taxon>Nitrososphaeraceae</taxon>
        <taxon>Nitrososphaera</taxon>
    </lineage>
</organism>